<evidence type="ECO:0000313" key="1">
    <source>
        <dbReference type="EMBL" id="KAL3518797.1"/>
    </source>
</evidence>
<organism evidence="1 2">
    <name type="scientific">Cinchona calisaya</name>
    <dbReference type="NCBI Taxonomy" id="153742"/>
    <lineage>
        <taxon>Eukaryota</taxon>
        <taxon>Viridiplantae</taxon>
        <taxon>Streptophyta</taxon>
        <taxon>Embryophyta</taxon>
        <taxon>Tracheophyta</taxon>
        <taxon>Spermatophyta</taxon>
        <taxon>Magnoliopsida</taxon>
        <taxon>eudicotyledons</taxon>
        <taxon>Gunneridae</taxon>
        <taxon>Pentapetalae</taxon>
        <taxon>asterids</taxon>
        <taxon>lamiids</taxon>
        <taxon>Gentianales</taxon>
        <taxon>Rubiaceae</taxon>
        <taxon>Cinchonoideae</taxon>
        <taxon>Cinchoneae</taxon>
        <taxon>Cinchona</taxon>
    </lineage>
</organism>
<evidence type="ECO:0000313" key="2">
    <source>
        <dbReference type="Proteomes" id="UP001630127"/>
    </source>
</evidence>
<sequence>MWVLEDYNSGRWYLQHSIRNEDIVADFNLHPCMVTAIPISFCPRDADIVYMGWTNRLLSYNIKTRRLEALGVPNNTREIFEMTGEPCWPASCLSSKSHFGPSTFHLPYHR</sequence>
<accession>A0ABD2ZK06</accession>
<reference evidence="1 2" key="1">
    <citation type="submission" date="2024-11" db="EMBL/GenBank/DDBJ databases">
        <title>A near-complete genome assembly of Cinchona calisaya.</title>
        <authorList>
            <person name="Lian D.C."/>
            <person name="Zhao X.W."/>
            <person name="Wei L."/>
        </authorList>
    </citation>
    <scope>NUCLEOTIDE SEQUENCE [LARGE SCALE GENOMIC DNA]</scope>
    <source>
        <tissue evidence="1">Nenye</tissue>
    </source>
</reference>
<dbReference type="AlphaFoldDB" id="A0ABD2ZK06"/>
<dbReference type="Proteomes" id="UP001630127">
    <property type="component" value="Unassembled WGS sequence"/>
</dbReference>
<dbReference type="EMBL" id="JBJUIK010000009">
    <property type="protein sequence ID" value="KAL3518797.1"/>
    <property type="molecule type" value="Genomic_DNA"/>
</dbReference>
<name>A0ABD2ZK06_9GENT</name>
<comment type="caution">
    <text evidence="1">The sequence shown here is derived from an EMBL/GenBank/DDBJ whole genome shotgun (WGS) entry which is preliminary data.</text>
</comment>
<gene>
    <name evidence="1" type="ORF">ACH5RR_021386</name>
</gene>
<evidence type="ECO:0008006" key="3">
    <source>
        <dbReference type="Google" id="ProtNLM"/>
    </source>
</evidence>
<proteinExistence type="predicted"/>
<keyword evidence="2" id="KW-1185">Reference proteome</keyword>
<protein>
    <recommendedName>
        <fullName evidence="3">F-box associated domain-containing protein</fullName>
    </recommendedName>
</protein>